<dbReference type="Gene3D" id="3.40.710.10">
    <property type="entry name" value="DD-peptidase/beta-lactamase superfamily"/>
    <property type="match status" value="1"/>
</dbReference>
<keyword evidence="4" id="KW-1185">Reference proteome</keyword>
<keyword evidence="1" id="KW-1133">Transmembrane helix</keyword>
<dbReference type="Proteomes" id="UP001191019">
    <property type="component" value="Unassembled WGS sequence"/>
</dbReference>
<name>A0ABY0FKZ1_9BACT</name>
<proteinExistence type="predicted"/>
<dbReference type="InterPro" id="IPR012338">
    <property type="entry name" value="Beta-lactam/transpept-like"/>
</dbReference>
<evidence type="ECO:0000313" key="4">
    <source>
        <dbReference type="Proteomes" id="UP001191019"/>
    </source>
</evidence>
<evidence type="ECO:0000313" key="3">
    <source>
        <dbReference type="EMBL" id="RYC74406.1"/>
    </source>
</evidence>
<organism evidence="3 4">
    <name type="scientific">Candidatus Nanosyncoccus alces</name>
    <dbReference type="NCBI Taxonomy" id="2171997"/>
    <lineage>
        <taxon>Bacteria</taxon>
        <taxon>Candidatus Saccharimonadota</taxon>
        <taxon>Candidatus Nanosyncoccalia</taxon>
        <taxon>Candidatus Nanosyncoccales</taxon>
        <taxon>Candidatus Nanosyncoccaceae</taxon>
        <taxon>Candidatus Nanosyncoccus</taxon>
    </lineage>
</organism>
<dbReference type="Pfam" id="PF13354">
    <property type="entry name" value="Beta-lactamase2"/>
    <property type="match status" value="1"/>
</dbReference>
<reference evidence="3 4" key="2">
    <citation type="journal article" date="2020" name="Cell Rep.">
        <title>Acquisition and Adaptation of Ultra-small Parasitic Reduced Genome Bacteria to Mammalian Hosts.</title>
        <authorList>
            <person name="McLean J.S."/>
            <person name="Bor B."/>
            <person name="Kerns K.A."/>
            <person name="Liu Q."/>
            <person name="To T.T."/>
            <person name="Solden L."/>
            <person name="Hendrickson E.L."/>
            <person name="Wrighton K."/>
            <person name="Shi W."/>
            <person name="He X."/>
        </authorList>
    </citation>
    <scope>NUCLEOTIDE SEQUENCE [LARGE SCALE GENOMIC DNA]</scope>
    <source>
        <strain evidence="3 4">TM7_G3_2_Rum_HOT_351B</strain>
    </source>
</reference>
<evidence type="ECO:0000256" key="1">
    <source>
        <dbReference type="SAM" id="Phobius"/>
    </source>
</evidence>
<dbReference type="EMBL" id="PRLM01000006">
    <property type="protein sequence ID" value="RYC74406.1"/>
    <property type="molecule type" value="Genomic_DNA"/>
</dbReference>
<comment type="caution">
    <text evidence="3">The sequence shown here is derived from an EMBL/GenBank/DDBJ whole genome shotgun (WGS) entry which is preliminary data.</text>
</comment>
<dbReference type="PANTHER" id="PTHR35333:SF3">
    <property type="entry name" value="BETA-LACTAMASE-TYPE TRANSPEPTIDASE FOLD CONTAINING PROTEIN"/>
    <property type="match status" value="1"/>
</dbReference>
<feature type="domain" description="Beta-lactamase class A catalytic" evidence="2">
    <location>
        <begin position="100"/>
        <end position="298"/>
    </location>
</feature>
<sequence>MVYRKIGKSEAMSLKRKNNIWLFLVLLGMFVATAVVVCCILCVDNFSEGDDQSEVEDSEAEVLVTQDLELLNPDVKSETQKIDFQPVVEEWAESIGGDKGVFIYDLDRDETAANYNSTEKYSTASLYKLFVVYEGYRRLEGGEWQADAPAGSTGYTIKECLDLAIRQSHSPCAETIWREIGHEELQKIVEEEFGVSDTSVGNLVSTPEDIAAMLKIYYYHSDIENADLVAQMKDSFLTQPITEYNWRQGLPSGFSRANVYNKVGWDYNPNGGYWNIYDDAAIVEFSEDKRNFIVVVMTNHVSYQQVRTLGTMIENQYVLKN</sequence>
<gene>
    <name evidence="3" type="ORF">G3RUM_00560</name>
</gene>
<dbReference type="SUPFAM" id="SSF56601">
    <property type="entry name" value="beta-lactamase/transpeptidase-like"/>
    <property type="match status" value="1"/>
</dbReference>
<dbReference type="PANTHER" id="PTHR35333">
    <property type="entry name" value="BETA-LACTAMASE"/>
    <property type="match status" value="1"/>
</dbReference>
<dbReference type="InterPro" id="IPR045155">
    <property type="entry name" value="Beta-lactam_cat"/>
</dbReference>
<reference evidence="3 4" key="1">
    <citation type="journal article" date="2018" name="bioRxiv">
        <title>Evidence of independent acquisition and adaption of ultra-small bacteria to human hosts across the highly diverse yet reduced genomes of the phylum Saccharibacteria.</title>
        <authorList>
            <person name="McLean J.S."/>
            <person name="Bor B."/>
            <person name="To T.T."/>
            <person name="Liu Q."/>
            <person name="Kearns K.A."/>
            <person name="Solden L.M."/>
            <person name="Wrighton K.C."/>
            <person name="He X."/>
            <person name="Shi W."/>
        </authorList>
    </citation>
    <scope>NUCLEOTIDE SEQUENCE [LARGE SCALE GENOMIC DNA]</scope>
    <source>
        <strain evidence="3 4">TM7_G3_2_Rum_HOT_351B</strain>
    </source>
</reference>
<feature type="transmembrane region" description="Helical" evidence="1">
    <location>
        <begin position="20"/>
        <end position="43"/>
    </location>
</feature>
<keyword evidence="1" id="KW-0472">Membrane</keyword>
<keyword evidence="1" id="KW-0812">Transmembrane</keyword>
<evidence type="ECO:0000259" key="2">
    <source>
        <dbReference type="Pfam" id="PF13354"/>
    </source>
</evidence>
<protein>
    <recommendedName>
        <fullName evidence="2">Beta-lactamase class A catalytic domain-containing protein</fullName>
    </recommendedName>
</protein>
<accession>A0ABY0FKZ1</accession>
<dbReference type="InterPro" id="IPR000871">
    <property type="entry name" value="Beta-lactam_class-A"/>
</dbReference>